<dbReference type="Gene3D" id="3.30.40.10">
    <property type="entry name" value="Zinc/RING finger domain, C3HC4 (zinc finger)"/>
    <property type="match status" value="1"/>
</dbReference>
<dbReference type="Pfam" id="PF13639">
    <property type="entry name" value="zf-RING_2"/>
    <property type="match status" value="1"/>
</dbReference>
<feature type="compositionally biased region" description="Basic residues" evidence="18">
    <location>
        <begin position="272"/>
        <end position="287"/>
    </location>
</feature>
<dbReference type="GO" id="GO:0016020">
    <property type="term" value="C:membrane"/>
    <property type="evidence" value="ECO:0007669"/>
    <property type="project" value="UniProtKB-SubCell"/>
</dbReference>
<keyword evidence="15 19" id="KW-0472">Membrane</keyword>
<comment type="similarity">
    <text evidence="4">Belongs to the PPR family. P subfamily.</text>
</comment>
<feature type="compositionally biased region" description="Basic residues" evidence="18">
    <location>
        <begin position="472"/>
        <end position="483"/>
    </location>
</feature>
<organism evidence="22">
    <name type="scientific">Brachypodium distachyon</name>
    <name type="common">Purple false brome</name>
    <name type="synonym">Trachynia distachya</name>
    <dbReference type="NCBI Taxonomy" id="15368"/>
    <lineage>
        <taxon>Eukaryota</taxon>
        <taxon>Viridiplantae</taxon>
        <taxon>Streptophyta</taxon>
        <taxon>Embryophyta</taxon>
        <taxon>Tracheophyta</taxon>
        <taxon>Spermatophyta</taxon>
        <taxon>Magnoliopsida</taxon>
        <taxon>Liliopsida</taxon>
        <taxon>Poales</taxon>
        <taxon>Poaceae</taxon>
        <taxon>BOP clade</taxon>
        <taxon>Pooideae</taxon>
        <taxon>Stipodae</taxon>
        <taxon>Brachypodieae</taxon>
        <taxon>Brachypodium</taxon>
    </lineage>
</organism>
<evidence type="ECO:0000256" key="16">
    <source>
        <dbReference type="PROSITE-ProRule" id="PRU00175"/>
    </source>
</evidence>
<reference evidence="22" key="2">
    <citation type="submission" date="2017-06" db="EMBL/GenBank/DDBJ databases">
        <title>WGS assembly of Brachypodium distachyon.</title>
        <authorList>
            <consortium name="The International Brachypodium Initiative"/>
            <person name="Lucas S."/>
            <person name="Harmon-Smith M."/>
            <person name="Lail K."/>
            <person name="Tice H."/>
            <person name="Grimwood J."/>
            <person name="Bruce D."/>
            <person name="Barry K."/>
            <person name="Shu S."/>
            <person name="Lindquist E."/>
            <person name="Wang M."/>
            <person name="Pitluck S."/>
            <person name="Vogel J.P."/>
            <person name="Garvin D.F."/>
            <person name="Mockler T.C."/>
            <person name="Schmutz J."/>
            <person name="Rokhsar D."/>
            <person name="Bevan M.W."/>
        </authorList>
    </citation>
    <scope>NUCLEOTIDE SEQUENCE</scope>
    <source>
        <strain evidence="22">Bd21</strain>
    </source>
</reference>
<evidence type="ECO:0000256" key="12">
    <source>
        <dbReference type="ARBA" id="ARBA00022833"/>
    </source>
</evidence>
<evidence type="ECO:0000256" key="3">
    <source>
        <dbReference type="ARBA" id="ARBA00004906"/>
    </source>
</evidence>
<feature type="repeat" description="PPR" evidence="17">
    <location>
        <begin position="904"/>
        <end position="938"/>
    </location>
</feature>
<dbReference type="Gene3D" id="1.25.40.10">
    <property type="entry name" value="Tetratricopeptide repeat domain"/>
    <property type="match status" value="3"/>
</dbReference>
<feature type="repeat" description="PPR" evidence="17">
    <location>
        <begin position="796"/>
        <end position="830"/>
    </location>
</feature>
<feature type="repeat" description="PPR" evidence="17">
    <location>
        <begin position="831"/>
        <end position="865"/>
    </location>
</feature>
<dbReference type="AlphaFoldDB" id="A0A2K2D5Q9"/>
<dbReference type="EnsemblPlants" id="PNT69595">
    <property type="protein sequence ID" value="PNT69595"/>
    <property type="gene ID" value="BRADI_3g58338v3"/>
</dbReference>
<dbReference type="Gramene" id="PNT69596">
    <property type="protein sequence ID" value="PNT69596"/>
    <property type="gene ID" value="BRADI_3g58338v3"/>
</dbReference>
<evidence type="ECO:0000256" key="15">
    <source>
        <dbReference type="ARBA" id="ARBA00023136"/>
    </source>
</evidence>
<evidence type="ECO:0000259" key="21">
    <source>
        <dbReference type="PROSITE" id="PS50089"/>
    </source>
</evidence>
<dbReference type="PANTHER" id="PTHR47939">
    <property type="entry name" value="MEMBRANE-ASSOCIATED SALT-INDUCIBLE PROTEIN-LIKE"/>
    <property type="match status" value="1"/>
</dbReference>
<dbReference type="Pfam" id="PF01535">
    <property type="entry name" value="PPR"/>
    <property type="match status" value="2"/>
</dbReference>
<evidence type="ECO:0000256" key="11">
    <source>
        <dbReference type="ARBA" id="ARBA00022786"/>
    </source>
</evidence>
<dbReference type="NCBIfam" id="TIGR00756">
    <property type="entry name" value="PPR"/>
    <property type="match status" value="6"/>
</dbReference>
<feature type="repeat" description="PPR" evidence="17">
    <location>
        <begin position="1009"/>
        <end position="1043"/>
    </location>
</feature>
<feature type="domain" description="RING-type" evidence="21">
    <location>
        <begin position="145"/>
        <end position="187"/>
    </location>
</feature>
<dbReference type="InterPro" id="IPR013083">
    <property type="entry name" value="Znf_RING/FYVE/PHD"/>
</dbReference>
<evidence type="ECO:0000313" key="22">
    <source>
        <dbReference type="EMBL" id="PNT69596.1"/>
    </source>
</evidence>
<dbReference type="EMBL" id="CM000882">
    <property type="protein sequence ID" value="PNT69596.1"/>
    <property type="molecule type" value="Genomic_DNA"/>
</dbReference>
<gene>
    <name evidence="22" type="ORF">BRADI_3g58338v3</name>
</gene>
<dbReference type="Proteomes" id="UP000008810">
    <property type="component" value="Chromosome 3"/>
</dbReference>
<comment type="pathway">
    <text evidence="3">Protein modification; protein ubiquitination.</text>
</comment>
<dbReference type="ExpressionAtlas" id="A0A2K2D5Q9">
    <property type="expression patterns" value="baseline"/>
</dbReference>
<dbReference type="Pfam" id="PF13812">
    <property type="entry name" value="PPR_3"/>
    <property type="match status" value="1"/>
</dbReference>
<dbReference type="Gramene" id="PNT69597">
    <property type="protein sequence ID" value="PNT69597"/>
    <property type="gene ID" value="BRADI_3g58338v3"/>
</dbReference>
<keyword evidence="10 16" id="KW-0863">Zinc-finger</keyword>
<feature type="region of interest" description="Disordered" evidence="18">
    <location>
        <begin position="267"/>
        <end position="303"/>
    </location>
</feature>
<dbReference type="OrthoDB" id="185373at2759"/>
<keyword evidence="14 19" id="KW-1133">Transmembrane helix</keyword>
<feature type="region of interest" description="Disordered" evidence="18">
    <location>
        <begin position="472"/>
        <end position="495"/>
    </location>
</feature>
<protein>
    <recommendedName>
        <fullName evidence="5">RING-type E3 ubiquitin transferase</fullName>
        <ecNumber evidence="5">2.3.2.27</ecNumber>
    </recommendedName>
</protein>
<proteinExistence type="inferred from homology"/>
<comment type="catalytic activity">
    <reaction evidence="1">
        <text>S-ubiquitinyl-[E2 ubiquitin-conjugating enzyme]-L-cysteine + [acceptor protein]-L-lysine = [E2 ubiquitin-conjugating enzyme]-L-cysteine + N(6)-ubiquitinyl-[acceptor protein]-L-lysine.</text>
        <dbReference type="EC" id="2.3.2.27"/>
    </reaction>
</comment>
<dbReference type="PANTHER" id="PTHR47939:SF13">
    <property type="entry name" value="OS03G0201400 PROTEIN"/>
    <property type="match status" value="1"/>
</dbReference>
<evidence type="ECO:0000256" key="10">
    <source>
        <dbReference type="ARBA" id="ARBA00022771"/>
    </source>
</evidence>
<sequence>MDMLLAALLVACALASSGTAQPTPPGKSYDYTAGAGSQQPPQQDMAVSTTMIALLAGAVAVFVFIALSIIYLRHCTGYYDNAYTADRSTLPGAMDGSTFISRRHRQHRGTASTRGLDKEVVEAFPTMKYAEAKALRVGKTQALECAVCLSEFEDEEKLRLLPRCSHAFHPDCIGAWLASHVTCPVCRRNLDPSKDPGSDDEPGSILPSAPAAAAESNHSDHSHSISSEIAAVVVVGLRNDGDVAIDVAAELEDEERRKEALELQRIGTQQRRAMRSRSSNKKARLVRSHSTGHDSLAAASAAAGRDDMERFTLRLPEHVRREMMATASSWDQPSSTRRGQKSGGGVSASSRRGATKWPSFFACTTRTWSGRLPVFLPISRRAPEQSYDGGEVSSTSSSRIRGKRVAAVDVVDGGGFAVGAADRFGGGEVGSVAVDVDYKATSRQSHPKEYILKFGQPARLADGLGRMLRRSLRRRRPQAHKQLRSSQNPAKSKQAKSFILHARRRPPAAAPRSRPCSHADVPYHFASYAPLPRPPIRRRQSACLTFPSYMISPHLPLRLRHLRRLLAAAPSFSPSEPCSLPLNLTQTPPPRRHLPNLLPVRRFSSGHVLLPTNLQEERVASLSDRIYDAVTGTEEGSNDGTEAALDALGAELTTPLVSDVMHRLRYEEKLAFRFFAWASQQDNYEHDQAAYNEVIDTLSGTRYKARQFGVLCDVLDHMKRHRTRSVPVEDLLAILRAYTEKHLTNLRKLAKKRRVRMRTPPETDALNILLDAFCKCGMVREAETVFGRVKRKLQGNAETYNILFFGWCRARDPKKAMKVLEEMILMKHAPESFTYIAAIDSFCSAGLVSEAKELFEFMRTEGSSISSPTAKAYSVMIVALVKADRMDDCFELISDMIKLGCMPDVSTFKDLIEGMCLVDKIDTAYFVLEEMGKAGFPPDIVTYNCFLEVLCNLQKADDALKLCERMIEAHCEPSVHTYNMLMVMFFQMREPHRALDIWLEMDKRGCRRAVDTYEIMIDGLFDCGRTEDATNLLDEVINHDMKLSYKKFDAIMLQLSAVGNLGAIHRLSEHMRKFYNVAMSRRFSITQKKKSIGMRRR</sequence>
<dbReference type="STRING" id="15368.A0A2K2D5Q9"/>
<dbReference type="SMART" id="SM00184">
    <property type="entry name" value="RING"/>
    <property type="match status" value="1"/>
</dbReference>
<reference evidence="22 23" key="1">
    <citation type="journal article" date="2010" name="Nature">
        <title>Genome sequencing and analysis of the model grass Brachypodium distachyon.</title>
        <authorList>
            <consortium name="International Brachypodium Initiative"/>
        </authorList>
    </citation>
    <scope>NUCLEOTIDE SEQUENCE [LARGE SCALE GENOMIC DNA]</scope>
    <source>
        <strain evidence="22 23">Bd21</strain>
    </source>
</reference>
<keyword evidence="7 19" id="KW-0812">Transmembrane</keyword>
<feature type="region of interest" description="Disordered" evidence="18">
    <location>
        <begin position="193"/>
        <end position="223"/>
    </location>
</feature>
<dbReference type="EMBL" id="CM000882">
    <property type="protein sequence ID" value="PNT69597.1"/>
    <property type="molecule type" value="Genomic_DNA"/>
</dbReference>
<evidence type="ECO:0000256" key="1">
    <source>
        <dbReference type="ARBA" id="ARBA00000900"/>
    </source>
</evidence>
<keyword evidence="24" id="KW-1185">Reference proteome</keyword>
<keyword evidence="20" id="KW-0732">Signal</keyword>
<dbReference type="Pfam" id="PF13041">
    <property type="entry name" value="PPR_2"/>
    <property type="match status" value="2"/>
</dbReference>
<keyword evidence="12" id="KW-0862">Zinc</keyword>
<evidence type="ECO:0000256" key="4">
    <source>
        <dbReference type="ARBA" id="ARBA00007626"/>
    </source>
</evidence>
<keyword evidence="9" id="KW-0677">Repeat</keyword>
<dbReference type="EMBL" id="CM000882">
    <property type="protein sequence ID" value="PNT69595.1"/>
    <property type="molecule type" value="Genomic_DNA"/>
</dbReference>
<evidence type="ECO:0000313" key="24">
    <source>
        <dbReference type="Proteomes" id="UP000008810"/>
    </source>
</evidence>
<evidence type="ECO:0000256" key="14">
    <source>
        <dbReference type="ARBA" id="ARBA00022989"/>
    </source>
</evidence>
<evidence type="ECO:0000256" key="8">
    <source>
        <dbReference type="ARBA" id="ARBA00022723"/>
    </source>
</evidence>
<evidence type="ECO:0000256" key="19">
    <source>
        <dbReference type="SAM" id="Phobius"/>
    </source>
</evidence>
<dbReference type="EnsemblPlants" id="PNT69597">
    <property type="protein sequence ID" value="PNT69597"/>
    <property type="gene ID" value="BRADI_3g58338v3"/>
</dbReference>
<dbReference type="PROSITE" id="PS51375">
    <property type="entry name" value="PPR"/>
    <property type="match status" value="8"/>
</dbReference>
<feature type="repeat" description="PPR" evidence="17">
    <location>
        <begin position="974"/>
        <end position="1008"/>
    </location>
</feature>
<comment type="subcellular location">
    <subcellularLocation>
        <location evidence="2">Membrane</location>
        <topology evidence="2">Single-pass membrane protein</topology>
    </subcellularLocation>
</comment>
<dbReference type="GO" id="GO:0005737">
    <property type="term" value="C:cytoplasm"/>
    <property type="evidence" value="ECO:0007669"/>
    <property type="project" value="UniProtKB-ARBA"/>
</dbReference>
<evidence type="ECO:0000256" key="20">
    <source>
        <dbReference type="SAM" id="SignalP"/>
    </source>
</evidence>
<evidence type="ECO:0000256" key="17">
    <source>
        <dbReference type="PROSITE-ProRule" id="PRU00708"/>
    </source>
</evidence>
<evidence type="ECO:0000256" key="2">
    <source>
        <dbReference type="ARBA" id="ARBA00004167"/>
    </source>
</evidence>
<dbReference type="EnsemblPlants" id="PNT69596">
    <property type="protein sequence ID" value="PNT69596"/>
    <property type="gene ID" value="BRADI_3g58338v3"/>
</dbReference>
<evidence type="ECO:0000256" key="5">
    <source>
        <dbReference type="ARBA" id="ARBA00012483"/>
    </source>
</evidence>
<feature type="repeat" description="PPR" evidence="17">
    <location>
        <begin position="869"/>
        <end position="903"/>
    </location>
</feature>
<evidence type="ECO:0000256" key="18">
    <source>
        <dbReference type="SAM" id="MobiDB-lite"/>
    </source>
</evidence>
<dbReference type="InterPro" id="IPR001841">
    <property type="entry name" value="Znf_RING"/>
</dbReference>
<dbReference type="EC" id="2.3.2.27" evidence="5"/>
<feature type="repeat" description="PPR" evidence="17">
    <location>
        <begin position="762"/>
        <end position="792"/>
    </location>
</feature>
<dbReference type="Gramene" id="PNT69595">
    <property type="protein sequence ID" value="PNT69595"/>
    <property type="gene ID" value="BRADI_3g58338v3"/>
</dbReference>
<dbReference type="CDD" id="cd16461">
    <property type="entry name" value="RING-H2_EL5-like"/>
    <property type="match status" value="1"/>
</dbReference>
<reference evidence="23" key="3">
    <citation type="submission" date="2018-08" db="UniProtKB">
        <authorList>
            <consortium name="EnsemblPlants"/>
        </authorList>
    </citation>
    <scope>IDENTIFICATION</scope>
    <source>
        <strain evidence="23">cv. Bd21</strain>
    </source>
</reference>
<feature type="compositionally biased region" description="Polar residues" evidence="18">
    <location>
        <begin position="326"/>
        <end position="337"/>
    </location>
</feature>
<keyword evidence="11" id="KW-0833">Ubl conjugation pathway</keyword>
<dbReference type="GO" id="GO:0061630">
    <property type="term" value="F:ubiquitin protein ligase activity"/>
    <property type="evidence" value="ECO:0007669"/>
    <property type="project" value="UniProtKB-EC"/>
</dbReference>
<dbReference type="FunFam" id="3.30.40.10:FF:000187">
    <property type="entry name" value="E3 ubiquitin-protein ligase ATL6"/>
    <property type="match status" value="1"/>
</dbReference>
<dbReference type="InterPro" id="IPR002885">
    <property type="entry name" value="PPR_rpt"/>
</dbReference>
<keyword evidence="6" id="KW-0808">Transferase</keyword>
<accession>A0A2K2D5Q9</accession>
<dbReference type="PROSITE" id="PS50089">
    <property type="entry name" value="ZF_RING_2"/>
    <property type="match status" value="1"/>
</dbReference>
<feature type="chain" id="PRO_5014294257" description="RING-type E3 ubiquitin transferase" evidence="20">
    <location>
        <begin position="21"/>
        <end position="1097"/>
    </location>
</feature>
<feature type="region of interest" description="Disordered" evidence="18">
    <location>
        <begin position="325"/>
        <end position="352"/>
    </location>
</feature>
<keyword evidence="13" id="KW-0809">Transit peptide</keyword>
<evidence type="ECO:0000256" key="13">
    <source>
        <dbReference type="ARBA" id="ARBA00022946"/>
    </source>
</evidence>
<evidence type="ECO:0000313" key="23">
    <source>
        <dbReference type="EnsemblPlants" id="PNT69595"/>
    </source>
</evidence>
<dbReference type="InParanoid" id="A0A2K2D5Q9"/>
<dbReference type="SUPFAM" id="SSF57850">
    <property type="entry name" value="RING/U-box"/>
    <property type="match status" value="1"/>
</dbReference>
<name>A0A2K2D5Q9_BRADI</name>
<dbReference type="GO" id="GO:0008270">
    <property type="term" value="F:zinc ion binding"/>
    <property type="evidence" value="ECO:0007669"/>
    <property type="project" value="UniProtKB-KW"/>
</dbReference>
<evidence type="ECO:0000256" key="7">
    <source>
        <dbReference type="ARBA" id="ARBA00022692"/>
    </source>
</evidence>
<keyword evidence="8" id="KW-0479">Metal-binding</keyword>
<feature type="repeat" description="PPR" evidence="17">
    <location>
        <begin position="939"/>
        <end position="973"/>
    </location>
</feature>
<feature type="signal peptide" evidence="20">
    <location>
        <begin position="1"/>
        <end position="20"/>
    </location>
</feature>
<dbReference type="InterPro" id="IPR011990">
    <property type="entry name" value="TPR-like_helical_dom_sf"/>
</dbReference>
<dbReference type="InterPro" id="IPR050667">
    <property type="entry name" value="PPR-containing_protein"/>
</dbReference>
<feature type="transmembrane region" description="Helical" evidence="19">
    <location>
        <begin position="51"/>
        <end position="72"/>
    </location>
</feature>
<feature type="region of interest" description="Disordered" evidence="18">
    <location>
        <begin position="18"/>
        <end position="42"/>
    </location>
</feature>
<evidence type="ECO:0000256" key="6">
    <source>
        <dbReference type="ARBA" id="ARBA00022679"/>
    </source>
</evidence>
<evidence type="ECO:0000256" key="9">
    <source>
        <dbReference type="ARBA" id="ARBA00022737"/>
    </source>
</evidence>